<gene>
    <name evidence="1" type="ORF">MLD38_029996</name>
</gene>
<name>A0ACB9MLU8_9MYRT</name>
<protein>
    <submittedName>
        <fullName evidence="1">Uncharacterized protein</fullName>
    </submittedName>
</protein>
<proteinExistence type="predicted"/>
<dbReference type="Proteomes" id="UP001057402">
    <property type="component" value="Chromosome 9"/>
</dbReference>
<organism evidence="1 2">
    <name type="scientific">Melastoma candidum</name>
    <dbReference type="NCBI Taxonomy" id="119954"/>
    <lineage>
        <taxon>Eukaryota</taxon>
        <taxon>Viridiplantae</taxon>
        <taxon>Streptophyta</taxon>
        <taxon>Embryophyta</taxon>
        <taxon>Tracheophyta</taxon>
        <taxon>Spermatophyta</taxon>
        <taxon>Magnoliopsida</taxon>
        <taxon>eudicotyledons</taxon>
        <taxon>Gunneridae</taxon>
        <taxon>Pentapetalae</taxon>
        <taxon>rosids</taxon>
        <taxon>malvids</taxon>
        <taxon>Myrtales</taxon>
        <taxon>Melastomataceae</taxon>
        <taxon>Melastomatoideae</taxon>
        <taxon>Melastomateae</taxon>
        <taxon>Melastoma</taxon>
    </lineage>
</organism>
<sequence length="258" mass="28743">MIMATSQSTSSSSSSSYPSSLFANPNLTTQLLFLWLLLSGLSPVAPQKVTVSLYYETLCPYCATFIVDSLSKLFRDNLISIVNLRLIPWGNGIVQSDGSMVCQHGPDECLLNAIEACTISIFPDTVRQFNFVYCVEWLMLRGRHGEWSRCLQSTGLGNAPIDCYNRGYGNQLERRNADETAGLNPRHRFVPWVIVDNHPLQEDFPNFVSYICKAYRGNQQPAACRALSAGDFRYSDIKVDHSVCYTSGNAPNVTSTLQ</sequence>
<evidence type="ECO:0000313" key="2">
    <source>
        <dbReference type="Proteomes" id="UP001057402"/>
    </source>
</evidence>
<dbReference type="EMBL" id="CM042888">
    <property type="protein sequence ID" value="KAI4324512.1"/>
    <property type="molecule type" value="Genomic_DNA"/>
</dbReference>
<keyword evidence="2" id="KW-1185">Reference proteome</keyword>
<reference evidence="2" key="1">
    <citation type="journal article" date="2023" name="Front. Plant Sci.">
        <title>Chromosomal-level genome assembly of Melastoma candidum provides insights into trichome evolution.</title>
        <authorList>
            <person name="Zhong Y."/>
            <person name="Wu W."/>
            <person name="Sun C."/>
            <person name="Zou P."/>
            <person name="Liu Y."/>
            <person name="Dai S."/>
            <person name="Zhou R."/>
        </authorList>
    </citation>
    <scope>NUCLEOTIDE SEQUENCE [LARGE SCALE GENOMIC DNA]</scope>
</reference>
<comment type="caution">
    <text evidence="1">The sequence shown here is derived from an EMBL/GenBank/DDBJ whole genome shotgun (WGS) entry which is preliminary data.</text>
</comment>
<evidence type="ECO:0000313" key="1">
    <source>
        <dbReference type="EMBL" id="KAI4324512.1"/>
    </source>
</evidence>
<accession>A0ACB9MLU8</accession>